<keyword evidence="16" id="KW-1185">Reference proteome</keyword>
<evidence type="ECO:0000313" key="16">
    <source>
        <dbReference type="Proteomes" id="UP000703269"/>
    </source>
</evidence>
<keyword evidence="4 12" id="KW-0349">Heme</keyword>
<dbReference type="InterPro" id="IPR017972">
    <property type="entry name" value="Cyt_P450_CS"/>
</dbReference>
<organism evidence="15 16">
    <name type="scientific">Phanerochaete sordida</name>
    <dbReference type="NCBI Taxonomy" id="48140"/>
    <lineage>
        <taxon>Eukaryota</taxon>
        <taxon>Fungi</taxon>
        <taxon>Dikarya</taxon>
        <taxon>Basidiomycota</taxon>
        <taxon>Agaricomycotina</taxon>
        <taxon>Agaricomycetes</taxon>
        <taxon>Polyporales</taxon>
        <taxon>Phanerochaetaceae</taxon>
        <taxon>Phanerochaete</taxon>
    </lineage>
</organism>
<keyword evidence="6 12" id="KW-0479">Metal-binding</keyword>
<comment type="similarity">
    <text evidence="3 13">Belongs to the cytochrome P450 family.</text>
</comment>
<name>A0A9P3GTQ3_9APHY</name>
<evidence type="ECO:0000256" key="12">
    <source>
        <dbReference type="PIRSR" id="PIRSR602401-1"/>
    </source>
</evidence>
<evidence type="ECO:0000256" key="11">
    <source>
        <dbReference type="ARBA" id="ARBA00023136"/>
    </source>
</evidence>
<evidence type="ECO:0000256" key="4">
    <source>
        <dbReference type="ARBA" id="ARBA00022617"/>
    </source>
</evidence>
<dbReference type="CDD" id="cd11041">
    <property type="entry name" value="CYP503A1-like"/>
    <property type="match status" value="1"/>
</dbReference>
<proteinExistence type="inferred from homology"/>
<dbReference type="AlphaFoldDB" id="A0A9P3GTQ3"/>
<feature type="binding site" description="axial binding residue" evidence="12">
    <location>
        <position position="455"/>
    </location>
    <ligand>
        <name>heme</name>
        <dbReference type="ChEBI" id="CHEBI:30413"/>
    </ligand>
    <ligandPart>
        <name>Fe</name>
        <dbReference type="ChEBI" id="CHEBI:18248"/>
    </ligandPart>
</feature>
<dbReference type="Proteomes" id="UP000703269">
    <property type="component" value="Unassembled WGS sequence"/>
</dbReference>
<evidence type="ECO:0000256" key="9">
    <source>
        <dbReference type="ARBA" id="ARBA00023004"/>
    </source>
</evidence>
<accession>A0A9P3GTQ3</accession>
<dbReference type="GO" id="GO:0020037">
    <property type="term" value="F:heme binding"/>
    <property type="evidence" value="ECO:0007669"/>
    <property type="project" value="InterPro"/>
</dbReference>
<keyword evidence="11 14" id="KW-0472">Membrane</keyword>
<dbReference type="InterPro" id="IPR036396">
    <property type="entry name" value="Cyt_P450_sf"/>
</dbReference>
<dbReference type="PROSITE" id="PS00086">
    <property type="entry name" value="CYTOCHROME_P450"/>
    <property type="match status" value="1"/>
</dbReference>
<evidence type="ECO:0000256" key="14">
    <source>
        <dbReference type="SAM" id="Phobius"/>
    </source>
</evidence>
<dbReference type="GO" id="GO:0016705">
    <property type="term" value="F:oxidoreductase activity, acting on paired donors, with incorporation or reduction of molecular oxygen"/>
    <property type="evidence" value="ECO:0007669"/>
    <property type="project" value="InterPro"/>
</dbReference>
<dbReference type="InterPro" id="IPR002401">
    <property type="entry name" value="Cyt_P450_E_grp-I"/>
</dbReference>
<dbReference type="EMBL" id="BPQB01000111">
    <property type="protein sequence ID" value="GJE99514.1"/>
    <property type="molecule type" value="Genomic_DNA"/>
</dbReference>
<evidence type="ECO:0000256" key="3">
    <source>
        <dbReference type="ARBA" id="ARBA00010617"/>
    </source>
</evidence>
<reference evidence="15 16" key="1">
    <citation type="submission" date="2021-08" db="EMBL/GenBank/DDBJ databases">
        <title>Draft Genome Sequence of Phanerochaete sordida strain YK-624.</title>
        <authorList>
            <person name="Mori T."/>
            <person name="Dohra H."/>
            <person name="Suzuki T."/>
            <person name="Kawagishi H."/>
            <person name="Hirai H."/>
        </authorList>
    </citation>
    <scope>NUCLEOTIDE SEQUENCE [LARGE SCALE GENOMIC DNA]</scope>
    <source>
        <strain evidence="15 16">YK-624</strain>
    </source>
</reference>
<dbReference type="GO" id="GO:0016020">
    <property type="term" value="C:membrane"/>
    <property type="evidence" value="ECO:0007669"/>
    <property type="project" value="UniProtKB-SubCell"/>
</dbReference>
<evidence type="ECO:0000256" key="1">
    <source>
        <dbReference type="ARBA" id="ARBA00001971"/>
    </source>
</evidence>
<keyword evidence="7 14" id="KW-1133">Transmembrane helix</keyword>
<evidence type="ECO:0000256" key="5">
    <source>
        <dbReference type="ARBA" id="ARBA00022692"/>
    </source>
</evidence>
<dbReference type="PRINTS" id="PR00463">
    <property type="entry name" value="EP450I"/>
</dbReference>
<dbReference type="PANTHER" id="PTHR46206:SF5">
    <property type="entry name" value="P450, PUTATIVE (EUROFUNG)-RELATED"/>
    <property type="match status" value="1"/>
</dbReference>
<gene>
    <name evidence="15" type="ORF">PsYK624_157800</name>
</gene>
<evidence type="ECO:0000256" key="6">
    <source>
        <dbReference type="ARBA" id="ARBA00022723"/>
    </source>
</evidence>
<dbReference type="GO" id="GO:0005506">
    <property type="term" value="F:iron ion binding"/>
    <property type="evidence" value="ECO:0007669"/>
    <property type="project" value="InterPro"/>
</dbReference>
<dbReference type="Pfam" id="PF00067">
    <property type="entry name" value="p450"/>
    <property type="match status" value="1"/>
</dbReference>
<comment type="subcellular location">
    <subcellularLocation>
        <location evidence="2">Membrane</location>
    </subcellularLocation>
</comment>
<dbReference type="GO" id="GO:0004497">
    <property type="term" value="F:monooxygenase activity"/>
    <property type="evidence" value="ECO:0007669"/>
    <property type="project" value="UniProtKB-KW"/>
</dbReference>
<keyword evidence="5 14" id="KW-0812">Transmembrane</keyword>
<keyword evidence="8 13" id="KW-0560">Oxidoreductase</keyword>
<evidence type="ECO:0000256" key="10">
    <source>
        <dbReference type="ARBA" id="ARBA00023033"/>
    </source>
</evidence>
<dbReference type="PANTHER" id="PTHR46206">
    <property type="entry name" value="CYTOCHROME P450"/>
    <property type="match status" value="1"/>
</dbReference>
<keyword evidence="10 13" id="KW-0503">Monooxygenase</keyword>
<dbReference type="Gene3D" id="1.10.630.10">
    <property type="entry name" value="Cytochrome P450"/>
    <property type="match status" value="1"/>
</dbReference>
<evidence type="ECO:0000256" key="2">
    <source>
        <dbReference type="ARBA" id="ARBA00004370"/>
    </source>
</evidence>
<evidence type="ECO:0000256" key="8">
    <source>
        <dbReference type="ARBA" id="ARBA00023002"/>
    </source>
</evidence>
<dbReference type="SUPFAM" id="SSF48264">
    <property type="entry name" value="Cytochrome P450"/>
    <property type="match status" value="1"/>
</dbReference>
<evidence type="ECO:0000256" key="13">
    <source>
        <dbReference type="RuleBase" id="RU000461"/>
    </source>
</evidence>
<feature type="transmembrane region" description="Helical" evidence="14">
    <location>
        <begin position="20"/>
        <end position="41"/>
    </location>
</feature>
<dbReference type="InterPro" id="IPR001128">
    <property type="entry name" value="Cyt_P450"/>
</dbReference>
<comment type="cofactor">
    <cofactor evidence="1 12">
        <name>heme</name>
        <dbReference type="ChEBI" id="CHEBI:30413"/>
    </cofactor>
</comment>
<comment type="caution">
    <text evidence="15">The sequence shown here is derived from an EMBL/GenBank/DDBJ whole genome shotgun (WGS) entry which is preliminary data.</text>
</comment>
<evidence type="ECO:0000313" key="15">
    <source>
        <dbReference type="EMBL" id="GJE99514.1"/>
    </source>
</evidence>
<evidence type="ECO:0000256" key="7">
    <source>
        <dbReference type="ARBA" id="ARBA00022989"/>
    </source>
</evidence>
<dbReference type="OrthoDB" id="1844152at2759"/>
<protein>
    <submittedName>
        <fullName evidence="15">Cytochrome P450</fullName>
    </submittedName>
</protein>
<sequence>MSFNYPLEGLYSEGATRLVMYFAFGVALALLLQSVYSAWILRHIPTEGSSTIPLLSYKGAYDFLDDITGVFNRGYAKYKGRLFKVAFTDRWIVVVTGKDLLDDLHRLPKDTTSFMHAAGDLTGSPYIFGHGMIDDPWHVPIIRDRLTKHLPSAFPAIYDEISTSLRELMPSCAKEWTPVPALKLSRTIVARTSNRVFVGLPVCRNEGFLNLLVDFASDVGRTRNILAWVSPAFKGVVAKMVTKVRPRIEAGMRYLGPTIKERRDLARQLGDSWSDKPDDMLQWMVDAVSARHGPDEDVVRGVFATNFAAINTSSSSFTHALYHLAANPRYIDPLREEVDAVIAEEGWTKTALGKMWRLDSFMRESLRHNSINPFTVRRKALKTFAFSDGTVIPRGTVLVTPPYATHFDEGNFDNAAAFDPWRFVHEEERDNSPAKHQFVTASTEYVGWGHGKHACPGRFFAATELKIMMAYVVVHYDVKFEREGVRPANVHKALTISPDPKAQVLFRERSPMRLEPIV</sequence>
<keyword evidence="9 12" id="KW-0408">Iron</keyword>